<comment type="caution">
    <text evidence="3">The sequence shown here is derived from an EMBL/GenBank/DDBJ whole genome shotgun (WGS) entry which is preliminary data.</text>
</comment>
<keyword evidence="1" id="KW-0676">Redox-active center</keyword>
<evidence type="ECO:0000313" key="4">
    <source>
        <dbReference type="Proteomes" id="UP000306113"/>
    </source>
</evidence>
<dbReference type="CDD" id="cd02966">
    <property type="entry name" value="TlpA_like_family"/>
    <property type="match status" value="1"/>
</dbReference>
<dbReference type="PROSITE" id="PS51352">
    <property type="entry name" value="THIOREDOXIN_2"/>
    <property type="match status" value="1"/>
</dbReference>
<evidence type="ECO:0000259" key="2">
    <source>
        <dbReference type="PROSITE" id="PS51352"/>
    </source>
</evidence>
<dbReference type="InterPro" id="IPR000866">
    <property type="entry name" value="AhpC/TSA"/>
</dbReference>
<feature type="domain" description="Thioredoxin" evidence="2">
    <location>
        <begin position="70"/>
        <end position="212"/>
    </location>
</feature>
<sequence length="214" mass="23066">MIASGPAAKRPPHIWFEDLSLIVCPLGGIMHRFFRIVLYTALALGANATVADTASLDALRLGDMKKLNLAEQAKPVPDTVFTSADGGEISLSQYKGKYVLVNFWATWCAPCRAEMPSLSALQAEFGGDAFEVVTIATGRNPQPALEKFFAEAGVTNLPLHRDPKQQLARQMAVLGLPVSVLLNPEGQEIGRLIGDADWHSEEARALISALLGRS</sequence>
<dbReference type="Proteomes" id="UP000306113">
    <property type="component" value="Unassembled WGS sequence"/>
</dbReference>
<protein>
    <submittedName>
        <fullName evidence="3">TlpA family protein disulfide reductase</fullName>
    </submittedName>
</protein>
<dbReference type="OrthoDB" id="9799347at2"/>
<reference evidence="3 4" key="1">
    <citation type="submission" date="2019-04" db="EMBL/GenBank/DDBJ databases">
        <title>Draft genome sequence of Youngimonas vesicularis.</title>
        <authorList>
            <person name="Hameed A."/>
        </authorList>
    </citation>
    <scope>NUCLEOTIDE SEQUENCE [LARGE SCALE GENOMIC DNA]</scope>
    <source>
        <strain evidence="3 4">CC-AMW-E</strain>
    </source>
</reference>
<accession>A0A4S3MBR7</accession>
<dbReference type="EMBL" id="SSMD01000002">
    <property type="protein sequence ID" value="THD75944.1"/>
    <property type="molecule type" value="Genomic_DNA"/>
</dbReference>
<dbReference type="PANTHER" id="PTHR42852">
    <property type="entry name" value="THIOL:DISULFIDE INTERCHANGE PROTEIN DSBE"/>
    <property type="match status" value="1"/>
</dbReference>
<dbReference type="GO" id="GO:0015036">
    <property type="term" value="F:disulfide oxidoreductase activity"/>
    <property type="evidence" value="ECO:0007669"/>
    <property type="project" value="UniProtKB-ARBA"/>
</dbReference>
<dbReference type="InterPro" id="IPR013766">
    <property type="entry name" value="Thioredoxin_domain"/>
</dbReference>
<keyword evidence="4" id="KW-1185">Reference proteome</keyword>
<dbReference type="InterPro" id="IPR017937">
    <property type="entry name" value="Thioredoxin_CS"/>
</dbReference>
<proteinExistence type="predicted"/>
<dbReference type="PROSITE" id="PS00194">
    <property type="entry name" value="THIOREDOXIN_1"/>
    <property type="match status" value="1"/>
</dbReference>
<organism evidence="3 4">
    <name type="scientific">Thalassobius vesicularis</name>
    <dbReference type="NCBI Taxonomy" id="1294297"/>
    <lineage>
        <taxon>Bacteria</taxon>
        <taxon>Pseudomonadati</taxon>
        <taxon>Pseudomonadota</taxon>
        <taxon>Alphaproteobacteria</taxon>
        <taxon>Rhodobacterales</taxon>
        <taxon>Roseobacteraceae</taxon>
        <taxon>Thalassovita</taxon>
    </lineage>
</organism>
<dbReference type="SUPFAM" id="SSF52833">
    <property type="entry name" value="Thioredoxin-like"/>
    <property type="match status" value="1"/>
</dbReference>
<dbReference type="Gene3D" id="3.40.30.10">
    <property type="entry name" value="Glutaredoxin"/>
    <property type="match status" value="1"/>
</dbReference>
<name>A0A4S3MBR7_9RHOB</name>
<gene>
    <name evidence="3" type="ORF">E7681_05725</name>
</gene>
<evidence type="ECO:0000256" key="1">
    <source>
        <dbReference type="ARBA" id="ARBA00023284"/>
    </source>
</evidence>
<dbReference type="AlphaFoldDB" id="A0A4S3MBR7"/>
<dbReference type="PANTHER" id="PTHR42852:SF13">
    <property type="entry name" value="PROTEIN DIPZ"/>
    <property type="match status" value="1"/>
</dbReference>
<dbReference type="GO" id="GO:0016209">
    <property type="term" value="F:antioxidant activity"/>
    <property type="evidence" value="ECO:0007669"/>
    <property type="project" value="InterPro"/>
</dbReference>
<evidence type="ECO:0000313" key="3">
    <source>
        <dbReference type="EMBL" id="THD75944.1"/>
    </source>
</evidence>
<dbReference type="InterPro" id="IPR036249">
    <property type="entry name" value="Thioredoxin-like_sf"/>
</dbReference>
<dbReference type="InterPro" id="IPR050553">
    <property type="entry name" value="Thioredoxin_ResA/DsbE_sf"/>
</dbReference>
<dbReference type="Pfam" id="PF00578">
    <property type="entry name" value="AhpC-TSA"/>
    <property type="match status" value="1"/>
</dbReference>